<dbReference type="PROSITE" id="PS00198">
    <property type="entry name" value="4FE4S_FER_1"/>
    <property type="match status" value="1"/>
</dbReference>
<dbReference type="InterPro" id="IPR017900">
    <property type="entry name" value="4Fe4S_Fe_S_CS"/>
</dbReference>
<dbReference type="PANTHER" id="PTHR42827:SF1">
    <property type="entry name" value="IRON-SULFUR CLUSTER-BINDING PROTEIN"/>
    <property type="match status" value="1"/>
</dbReference>
<dbReference type="Proteomes" id="UP000278475">
    <property type="component" value="Unassembled WGS sequence"/>
</dbReference>
<dbReference type="AlphaFoldDB" id="A0A497ET93"/>
<dbReference type="GO" id="GO:0016491">
    <property type="term" value="F:oxidoreductase activity"/>
    <property type="evidence" value="ECO:0007669"/>
    <property type="project" value="UniProtKB-ARBA"/>
</dbReference>
<dbReference type="Pfam" id="PF13484">
    <property type="entry name" value="Fer4_16"/>
    <property type="match status" value="1"/>
</dbReference>
<evidence type="ECO:0000313" key="3">
    <source>
        <dbReference type="Proteomes" id="UP000278475"/>
    </source>
</evidence>
<dbReference type="EMBL" id="QMQV01000006">
    <property type="protein sequence ID" value="RLE50409.1"/>
    <property type="molecule type" value="Genomic_DNA"/>
</dbReference>
<evidence type="ECO:0000259" key="1">
    <source>
        <dbReference type="PROSITE" id="PS51379"/>
    </source>
</evidence>
<dbReference type="PANTHER" id="PTHR42827">
    <property type="entry name" value="IRON-SULFUR CLUSTER-BINDING PROTEIN-RELATED"/>
    <property type="match status" value="1"/>
</dbReference>
<sequence length="235" mass="26463">MSTALSAGASLAGVADLSLLRDVPVFGALKLDSFKYAVSIAVALPKYVFEMITRDDPGELYAHAYKTANYTLDNIAFRVASKIFSYGYHALVIPASMIIDMKNLVAHVSHKPFAWAAGFGWIGRNGLLINPRYGPRIRLATVLTDMPLKPNKPFEENLCGDCRLCVENCPSGALKYRDFKVRPNSREEIFDTQKCFERLKTLKDRPWIKETIPEYGFYICGMCIKVCPWGKEKFM</sequence>
<proteinExistence type="predicted"/>
<feature type="domain" description="4Fe-4S ferredoxin-type" evidence="1">
    <location>
        <begin position="150"/>
        <end position="179"/>
    </location>
</feature>
<protein>
    <submittedName>
        <fullName evidence="2">Epoxyqueuosine reductase</fullName>
    </submittedName>
</protein>
<comment type="caution">
    <text evidence="2">The sequence shown here is derived from an EMBL/GenBank/DDBJ whole genome shotgun (WGS) entry which is preliminary data.</text>
</comment>
<reference evidence="2 3" key="1">
    <citation type="submission" date="2018-06" db="EMBL/GenBank/DDBJ databases">
        <title>Extensive metabolic versatility and redundancy in microbially diverse, dynamic hydrothermal sediments.</title>
        <authorList>
            <person name="Dombrowski N."/>
            <person name="Teske A."/>
            <person name="Baker B.J."/>
        </authorList>
    </citation>
    <scope>NUCLEOTIDE SEQUENCE [LARGE SCALE GENOMIC DNA]</scope>
    <source>
        <strain evidence="2">B66_G16</strain>
    </source>
</reference>
<dbReference type="InterPro" id="IPR017896">
    <property type="entry name" value="4Fe4S_Fe-S-bd"/>
</dbReference>
<name>A0A497ET93_9CREN</name>
<gene>
    <name evidence="2" type="ORF">DRJ31_01350</name>
</gene>
<accession>A0A497ET93</accession>
<dbReference type="SUPFAM" id="SSF46548">
    <property type="entry name" value="alpha-helical ferredoxin"/>
    <property type="match status" value="1"/>
</dbReference>
<dbReference type="PROSITE" id="PS51379">
    <property type="entry name" value="4FE4S_FER_2"/>
    <property type="match status" value="1"/>
</dbReference>
<evidence type="ECO:0000313" key="2">
    <source>
        <dbReference type="EMBL" id="RLE50409.1"/>
    </source>
</evidence>
<dbReference type="Gene3D" id="3.30.70.20">
    <property type="match status" value="1"/>
</dbReference>
<organism evidence="2 3">
    <name type="scientific">Thermoproteota archaeon</name>
    <dbReference type="NCBI Taxonomy" id="2056631"/>
    <lineage>
        <taxon>Archaea</taxon>
        <taxon>Thermoproteota</taxon>
    </lineage>
</organism>